<dbReference type="PROSITE" id="PS50075">
    <property type="entry name" value="CARRIER"/>
    <property type="match status" value="1"/>
</dbReference>
<name>A0A918YGT0_9ACTN</name>
<dbReference type="SUPFAM" id="SSF56801">
    <property type="entry name" value="Acetyl-CoA synthetase-like"/>
    <property type="match status" value="1"/>
</dbReference>
<dbReference type="SMART" id="SM00823">
    <property type="entry name" value="PKS_PP"/>
    <property type="match status" value="1"/>
</dbReference>
<dbReference type="InterPro" id="IPR045851">
    <property type="entry name" value="AMP-bd_C_sf"/>
</dbReference>
<dbReference type="Gene3D" id="3.40.50.12780">
    <property type="entry name" value="N-terminal domain of ligase-like"/>
    <property type="match status" value="1"/>
</dbReference>
<dbReference type="GO" id="GO:0003824">
    <property type="term" value="F:catalytic activity"/>
    <property type="evidence" value="ECO:0007669"/>
    <property type="project" value="InterPro"/>
</dbReference>
<dbReference type="InterPro" id="IPR020845">
    <property type="entry name" value="AMP-binding_CS"/>
</dbReference>
<keyword evidence="3" id="KW-0596">Phosphopantetheine</keyword>
<dbReference type="InterPro" id="IPR025110">
    <property type="entry name" value="AMP-bd_C"/>
</dbReference>
<reference evidence="6" key="1">
    <citation type="journal article" date="2014" name="Int. J. Syst. Evol. Microbiol.">
        <title>Complete genome sequence of Corynebacterium casei LMG S-19264T (=DSM 44701T), isolated from a smear-ripened cheese.</title>
        <authorList>
            <consortium name="US DOE Joint Genome Institute (JGI-PGF)"/>
            <person name="Walter F."/>
            <person name="Albersmeier A."/>
            <person name="Kalinowski J."/>
            <person name="Ruckert C."/>
        </authorList>
    </citation>
    <scope>NUCLEOTIDE SEQUENCE</scope>
    <source>
        <strain evidence="6">JCM 4714</strain>
    </source>
</reference>
<dbReference type="Pfam" id="PF13193">
    <property type="entry name" value="AMP-binding_C"/>
    <property type="match status" value="1"/>
</dbReference>
<dbReference type="FunFam" id="1.10.1200.10:FF:000016">
    <property type="entry name" value="Non-ribosomal peptide synthase"/>
    <property type="match status" value="1"/>
</dbReference>
<dbReference type="GO" id="GO:0072330">
    <property type="term" value="P:monocarboxylic acid biosynthetic process"/>
    <property type="evidence" value="ECO:0007669"/>
    <property type="project" value="UniProtKB-ARBA"/>
</dbReference>
<comment type="similarity">
    <text evidence="2">Belongs to the ATP-dependent AMP-binding enzyme family.</text>
</comment>
<feature type="domain" description="Carrier" evidence="5">
    <location>
        <begin position="973"/>
        <end position="1048"/>
    </location>
</feature>
<dbReference type="PANTHER" id="PTHR45527">
    <property type="entry name" value="NONRIBOSOMAL PEPTIDE SYNTHETASE"/>
    <property type="match status" value="1"/>
</dbReference>
<gene>
    <name evidence="6" type="ORF">GCM10010339_30660</name>
</gene>
<dbReference type="GO" id="GO:0017000">
    <property type="term" value="P:antibiotic biosynthetic process"/>
    <property type="evidence" value="ECO:0007669"/>
    <property type="project" value="UniProtKB-ARBA"/>
</dbReference>
<dbReference type="GO" id="GO:0005737">
    <property type="term" value="C:cytoplasm"/>
    <property type="evidence" value="ECO:0007669"/>
    <property type="project" value="TreeGrafter"/>
</dbReference>
<dbReference type="InterPro" id="IPR001242">
    <property type="entry name" value="Condensation_dom"/>
</dbReference>
<sequence length="1312" mass="139002">MSPSGLSDILPLSPLQEGLFFHSLYHRDGPDVYVTQLVLDLHGPLDTPGLRRSAEALLVRHPHLGAAFWSEGLDQPVQVVPRAVALPWTELDLSGLPAAERAERAAEFLAADRARRFELATPPLLRTALLRLAPDHHRLALTVHHILLDGWSTPVLVRELFALYDAEGDPAALPPAPAYRDYLTWVAGQDGAAARDAWRAELAGLDEPTRLAPTGAGAAAPRVPLRRAADLDEDLTRALTDLARSRGLTLSNVLQAAWAVLLGRLTGRDDVVFGTVVSGRPAELPGVDGMVGLFINTVPTRVHTAPAVPLADIAAQVRDRHLATSAHHHLPLADIQKAAGLSELFDTVVVFENYPTGSGALSARQLTVTGVTGHDATHYPVMLAVVPGTRLHLRLDHRPDLIDDARAEEILAGLRAVLAAFAADPDQATGRVEPLPPARLSPVLTGWNDTGHAVPHSTLAQLLDASVRTRPDRPALVCGDEELTYAELDARANRLARHLIELGAGPERIVALATGRSVLLVVALLAVVRTGAAYLPVDPGYPAERIAHMLDDARPALLLTDSAALGALPGGEWTVLDAPALQDRLADCSAAPLGPAELRGPVTGDTAVNVVYTSGSTGRPKGVVGIQSGLVNRMAWFAELYSFDANDPVCAKSSISFIDGTVEILQTLVHGGRVVLADAVTAQDPAALADLVGKSGTRVLTAVPSLLQSLLHEEETAADGGSAGGRLASLRLVLSSGEPMPPELPARLALSCPDARLINFCGCTEVSSESLYAVCDAHDQSIGRPLWNTRALVLDSALRPVPPGTPGELYYGGVGVGRGYLGRPAATAERFLADPCGPPGARMYRTGDLVKWRPDGSLVFLGRADDQVKVRGVRVEPGEVEAVLAGHPDVSEAAVAVRDLPGAARALVGYVVPDRGGAPLDPVALRRYAADRLPAAMVPGALVVVDAIPRTPNGKVNRRALPAPDAEAAGQAPPSGPDEQVLCDLFAEVLGLPRVGAQDDFFALGGHSLLATRLAARVRSVLGVELGLRALFEAPTPAGLAGRLGGGEPRDAWTVLLPLRDTGNRPPLFCLHPAGGFSWCYTGLLRHLPPDRPVYGIQARGLTEPDHVEDGVDRMADDYCARILDVRPTGPYHLLGWSFGGQLAQAVAARLRAAGHRVGLLALLDSYPPEALPADEPTDRSEVLRFLFSEYFGVEPPDRAEGPLDTARAARLLRAAGLADFTEDHLAAIADILPAGAHAARAHRPTPYDGDLLHFRATLGRPEGLPDAEAWRPYVTGRIEAHDIATTHGRMTRPDELARLGPIVRARLDATG</sequence>
<dbReference type="CDD" id="cd19543">
    <property type="entry name" value="DCL_NRPS"/>
    <property type="match status" value="1"/>
</dbReference>
<reference evidence="6" key="2">
    <citation type="submission" date="2020-09" db="EMBL/GenBank/DDBJ databases">
        <authorList>
            <person name="Sun Q."/>
            <person name="Ohkuma M."/>
        </authorList>
    </citation>
    <scope>NUCLEOTIDE SEQUENCE</scope>
    <source>
        <strain evidence="6">JCM 4714</strain>
    </source>
</reference>
<proteinExistence type="inferred from homology"/>
<evidence type="ECO:0000313" key="6">
    <source>
        <dbReference type="EMBL" id="GHE03399.1"/>
    </source>
</evidence>
<dbReference type="CDD" id="cd05930">
    <property type="entry name" value="A_NRPS"/>
    <property type="match status" value="1"/>
</dbReference>
<dbReference type="RefSeq" id="WP_189952522.1">
    <property type="nucleotide sequence ID" value="NZ_BMVG01000005.1"/>
</dbReference>
<dbReference type="Proteomes" id="UP000655443">
    <property type="component" value="Unassembled WGS sequence"/>
</dbReference>
<dbReference type="Gene3D" id="3.30.559.30">
    <property type="entry name" value="Nonribosomal peptide synthetase, condensation domain"/>
    <property type="match status" value="1"/>
</dbReference>
<dbReference type="InterPro" id="IPR001031">
    <property type="entry name" value="Thioesterase"/>
</dbReference>
<dbReference type="GO" id="GO:0043041">
    <property type="term" value="P:amino acid activation for nonribosomal peptide biosynthetic process"/>
    <property type="evidence" value="ECO:0007669"/>
    <property type="project" value="TreeGrafter"/>
</dbReference>
<dbReference type="Gene3D" id="3.40.50.1820">
    <property type="entry name" value="alpha/beta hydrolase"/>
    <property type="match status" value="1"/>
</dbReference>
<dbReference type="Pfam" id="PF00668">
    <property type="entry name" value="Condensation"/>
    <property type="match status" value="1"/>
</dbReference>
<dbReference type="InterPro" id="IPR036736">
    <property type="entry name" value="ACP-like_sf"/>
</dbReference>
<dbReference type="FunFam" id="3.40.50.980:FF:000001">
    <property type="entry name" value="Non-ribosomal peptide synthetase"/>
    <property type="match status" value="1"/>
</dbReference>
<evidence type="ECO:0000256" key="2">
    <source>
        <dbReference type="ARBA" id="ARBA00006432"/>
    </source>
</evidence>
<evidence type="ECO:0000256" key="4">
    <source>
        <dbReference type="ARBA" id="ARBA00022553"/>
    </source>
</evidence>
<dbReference type="EMBL" id="BMVG01000005">
    <property type="protein sequence ID" value="GHE03399.1"/>
    <property type="molecule type" value="Genomic_DNA"/>
</dbReference>
<dbReference type="PROSITE" id="PS00012">
    <property type="entry name" value="PHOSPHOPANTETHEINE"/>
    <property type="match status" value="1"/>
</dbReference>
<dbReference type="InterPro" id="IPR006162">
    <property type="entry name" value="Ppantetheine_attach_site"/>
</dbReference>
<dbReference type="SUPFAM" id="SSF52777">
    <property type="entry name" value="CoA-dependent acyltransferases"/>
    <property type="match status" value="2"/>
</dbReference>
<dbReference type="Pfam" id="PF00550">
    <property type="entry name" value="PP-binding"/>
    <property type="match status" value="1"/>
</dbReference>
<dbReference type="InterPro" id="IPR010071">
    <property type="entry name" value="AA_adenyl_dom"/>
</dbReference>
<dbReference type="InterPro" id="IPR009081">
    <property type="entry name" value="PP-bd_ACP"/>
</dbReference>
<dbReference type="InterPro" id="IPR023213">
    <property type="entry name" value="CAT-like_dom_sf"/>
</dbReference>
<accession>A0A918YGT0</accession>
<dbReference type="Pfam" id="PF00975">
    <property type="entry name" value="Thioesterase"/>
    <property type="match status" value="1"/>
</dbReference>
<keyword evidence="4" id="KW-0597">Phosphoprotein</keyword>
<dbReference type="InterPro" id="IPR020806">
    <property type="entry name" value="PKS_PP-bd"/>
</dbReference>
<dbReference type="InterPro" id="IPR000873">
    <property type="entry name" value="AMP-dep_synth/lig_dom"/>
</dbReference>
<evidence type="ECO:0000256" key="3">
    <source>
        <dbReference type="ARBA" id="ARBA00022450"/>
    </source>
</evidence>
<dbReference type="GO" id="GO:0031177">
    <property type="term" value="F:phosphopantetheine binding"/>
    <property type="evidence" value="ECO:0007669"/>
    <property type="project" value="InterPro"/>
</dbReference>
<dbReference type="PROSITE" id="PS00455">
    <property type="entry name" value="AMP_BINDING"/>
    <property type="match status" value="1"/>
</dbReference>
<comment type="caution">
    <text evidence="6">The sequence shown here is derived from an EMBL/GenBank/DDBJ whole genome shotgun (WGS) entry which is preliminary data.</text>
</comment>
<dbReference type="PANTHER" id="PTHR45527:SF1">
    <property type="entry name" value="FATTY ACID SYNTHASE"/>
    <property type="match status" value="1"/>
</dbReference>
<dbReference type="Pfam" id="PF00501">
    <property type="entry name" value="AMP-binding"/>
    <property type="match status" value="1"/>
</dbReference>
<dbReference type="NCBIfam" id="TIGR01733">
    <property type="entry name" value="AA-adenyl-dom"/>
    <property type="match status" value="1"/>
</dbReference>
<dbReference type="Gene3D" id="3.30.559.10">
    <property type="entry name" value="Chloramphenicol acetyltransferase-like domain"/>
    <property type="match status" value="1"/>
</dbReference>
<dbReference type="SUPFAM" id="SSF53474">
    <property type="entry name" value="alpha/beta-Hydrolases"/>
    <property type="match status" value="1"/>
</dbReference>
<dbReference type="InterPro" id="IPR029058">
    <property type="entry name" value="AB_hydrolase_fold"/>
</dbReference>
<dbReference type="InterPro" id="IPR042099">
    <property type="entry name" value="ANL_N_sf"/>
</dbReference>
<evidence type="ECO:0000259" key="5">
    <source>
        <dbReference type="PROSITE" id="PS50075"/>
    </source>
</evidence>
<organism evidence="6 7">
    <name type="scientific">Streptomyces alanosinicus</name>
    <dbReference type="NCBI Taxonomy" id="68171"/>
    <lineage>
        <taxon>Bacteria</taxon>
        <taxon>Bacillati</taxon>
        <taxon>Actinomycetota</taxon>
        <taxon>Actinomycetes</taxon>
        <taxon>Kitasatosporales</taxon>
        <taxon>Streptomycetaceae</taxon>
        <taxon>Streptomyces</taxon>
    </lineage>
</organism>
<dbReference type="Gene3D" id="3.30.300.30">
    <property type="match status" value="1"/>
</dbReference>
<dbReference type="SUPFAM" id="SSF47336">
    <property type="entry name" value="ACP-like"/>
    <property type="match status" value="1"/>
</dbReference>
<evidence type="ECO:0000313" key="7">
    <source>
        <dbReference type="Proteomes" id="UP000655443"/>
    </source>
</evidence>
<keyword evidence="7" id="KW-1185">Reference proteome</keyword>
<dbReference type="GO" id="GO:0044550">
    <property type="term" value="P:secondary metabolite biosynthetic process"/>
    <property type="evidence" value="ECO:0007669"/>
    <property type="project" value="TreeGrafter"/>
</dbReference>
<dbReference type="FunFam" id="2.30.38.10:FF:000001">
    <property type="entry name" value="Non-ribosomal peptide synthetase PvdI"/>
    <property type="match status" value="1"/>
</dbReference>
<evidence type="ECO:0000256" key="1">
    <source>
        <dbReference type="ARBA" id="ARBA00001957"/>
    </source>
</evidence>
<dbReference type="GO" id="GO:0008610">
    <property type="term" value="P:lipid biosynthetic process"/>
    <property type="evidence" value="ECO:0007669"/>
    <property type="project" value="UniProtKB-ARBA"/>
</dbReference>
<protein>
    <recommendedName>
        <fullName evidence="5">Carrier domain-containing protein</fullName>
    </recommendedName>
</protein>
<comment type="cofactor">
    <cofactor evidence="1">
        <name>pantetheine 4'-phosphate</name>
        <dbReference type="ChEBI" id="CHEBI:47942"/>
    </cofactor>
</comment>